<dbReference type="Proteomes" id="UP000565521">
    <property type="component" value="Unassembled WGS sequence"/>
</dbReference>
<dbReference type="Gene3D" id="1.10.760.10">
    <property type="entry name" value="Cytochrome c-like domain"/>
    <property type="match status" value="1"/>
</dbReference>
<name>A0A7Y7PQ69_9BACT</name>
<keyword evidence="2 4" id="KW-0479">Metal-binding</keyword>
<evidence type="ECO:0000256" key="7">
    <source>
        <dbReference type="SAM" id="SignalP"/>
    </source>
</evidence>
<feature type="transmembrane region" description="Helical" evidence="6">
    <location>
        <begin position="141"/>
        <end position="159"/>
    </location>
</feature>
<dbReference type="GO" id="GO:0046872">
    <property type="term" value="F:metal ion binding"/>
    <property type="evidence" value="ECO:0007669"/>
    <property type="project" value="UniProtKB-KW"/>
</dbReference>
<dbReference type="Pfam" id="PF14715">
    <property type="entry name" value="FixP_N"/>
    <property type="match status" value="1"/>
</dbReference>
<evidence type="ECO:0000256" key="6">
    <source>
        <dbReference type="SAM" id="Phobius"/>
    </source>
</evidence>
<dbReference type="AlphaFoldDB" id="A0A7Y7PQ69"/>
<accession>A0A7Y7PQ69</accession>
<evidence type="ECO:0000313" key="10">
    <source>
        <dbReference type="Proteomes" id="UP000565521"/>
    </source>
</evidence>
<dbReference type="Pfam" id="PF13442">
    <property type="entry name" value="Cytochrome_CBB3"/>
    <property type="match status" value="1"/>
</dbReference>
<feature type="transmembrane region" description="Helical" evidence="6">
    <location>
        <begin position="54"/>
        <end position="78"/>
    </location>
</feature>
<evidence type="ECO:0000313" key="9">
    <source>
        <dbReference type="EMBL" id="NVO31938.1"/>
    </source>
</evidence>
<keyword evidence="6" id="KW-0472">Membrane</keyword>
<feature type="chain" id="PRO_5030730071" evidence="7">
    <location>
        <begin position="32"/>
        <end position="304"/>
    </location>
</feature>
<dbReference type="InterPro" id="IPR038414">
    <property type="entry name" value="CcoP_N_sf"/>
</dbReference>
<comment type="caution">
    <text evidence="9">The sequence shown here is derived from an EMBL/GenBank/DDBJ whole genome shotgun (WGS) entry which is preliminary data.</text>
</comment>
<reference evidence="9 10" key="1">
    <citation type="submission" date="2020-05" db="EMBL/GenBank/DDBJ databases">
        <title>Hymenobacter terrestris sp. nov. and Hymenobacter lapidiphilus sp. nov., isolated from regoliths in Antarctica.</title>
        <authorList>
            <person name="Sedlacek I."/>
            <person name="Pantucek R."/>
            <person name="Zeman M."/>
            <person name="Holochova P."/>
            <person name="Kralova S."/>
            <person name="Stankova E."/>
            <person name="Sedo O."/>
            <person name="Micenkova L."/>
            <person name="Svec P."/>
            <person name="Gupta V."/>
            <person name="Sood U."/>
            <person name="Korpole U.S."/>
            <person name="Lal R."/>
        </authorList>
    </citation>
    <scope>NUCLEOTIDE SEQUENCE [LARGE SCALE GENOMIC DNA]</scope>
    <source>
        <strain evidence="9 10">P5342</strain>
    </source>
</reference>
<dbReference type="Gene3D" id="6.10.280.130">
    <property type="match status" value="1"/>
</dbReference>
<organism evidence="9 10">
    <name type="scientific">Hymenobacter lapidiphilus</name>
    <dbReference type="NCBI Taxonomy" id="2608003"/>
    <lineage>
        <taxon>Bacteria</taxon>
        <taxon>Pseudomonadati</taxon>
        <taxon>Bacteroidota</taxon>
        <taxon>Cytophagia</taxon>
        <taxon>Cytophagales</taxon>
        <taxon>Hymenobacteraceae</taxon>
        <taxon>Hymenobacter</taxon>
    </lineage>
</organism>
<evidence type="ECO:0000256" key="2">
    <source>
        <dbReference type="ARBA" id="ARBA00022723"/>
    </source>
</evidence>
<keyword evidence="7" id="KW-0732">Signal</keyword>
<keyword evidence="3 4" id="KW-0408">Iron</keyword>
<evidence type="ECO:0000256" key="1">
    <source>
        <dbReference type="ARBA" id="ARBA00022617"/>
    </source>
</evidence>
<keyword evidence="6" id="KW-0812">Transmembrane</keyword>
<evidence type="ECO:0000259" key="8">
    <source>
        <dbReference type="PROSITE" id="PS51007"/>
    </source>
</evidence>
<dbReference type="GO" id="GO:0020037">
    <property type="term" value="F:heme binding"/>
    <property type="evidence" value="ECO:0007669"/>
    <property type="project" value="InterPro"/>
</dbReference>
<dbReference type="SUPFAM" id="SSF46626">
    <property type="entry name" value="Cytochrome c"/>
    <property type="match status" value="1"/>
</dbReference>
<dbReference type="InterPro" id="IPR009056">
    <property type="entry name" value="Cyt_c-like_dom"/>
</dbReference>
<keyword evidence="1 4" id="KW-0349">Heme</keyword>
<dbReference type="PROSITE" id="PS51007">
    <property type="entry name" value="CYTC"/>
    <property type="match status" value="1"/>
</dbReference>
<sequence length="304" mass="33012">MLARPLAAARRFRRVLLLAAGLLAPALAAVAQTVAPEAAAATAAAPAMGVQTVMFWFLLATLGLVLLIFGLLFVLLVIKMKPQLRRLYELPTVHATWSGKVLGLLVGDPVLVVGRDKDELMNHDYDGITEFDNDLPPWWKYGFYFTIVFAVAYMVFYHVTYTGDLQAAEYETEMQQAALLVSADDDDPNKLTTYTALTAGPDLEAGTTLFATNCAACHGTEGEGKVGPNLTDDYWLHGGDINQVYKTIKFGVTSKGMVAWKGKLSGKQMLQVSSYIESLRGTNPPNAKEPQGEKEAPVITAVSH</sequence>
<evidence type="ECO:0000256" key="5">
    <source>
        <dbReference type="SAM" id="MobiDB-lite"/>
    </source>
</evidence>
<dbReference type="RefSeq" id="WP_176908830.1">
    <property type="nucleotide sequence ID" value="NZ_JABKAU010000020.1"/>
</dbReference>
<dbReference type="EMBL" id="JABKAU010000020">
    <property type="protein sequence ID" value="NVO31938.1"/>
    <property type="molecule type" value="Genomic_DNA"/>
</dbReference>
<gene>
    <name evidence="9" type="ORF">HW554_12000</name>
</gene>
<keyword evidence="6" id="KW-1133">Transmembrane helix</keyword>
<dbReference type="InterPro" id="IPR032858">
    <property type="entry name" value="CcoP_N"/>
</dbReference>
<dbReference type="GO" id="GO:0009055">
    <property type="term" value="F:electron transfer activity"/>
    <property type="evidence" value="ECO:0007669"/>
    <property type="project" value="InterPro"/>
</dbReference>
<evidence type="ECO:0000256" key="3">
    <source>
        <dbReference type="ARBA" id="ARBA00023004"/>
    </source>
</evidence>
<dbReference type="PANTHER" id="PTHR33751">
    <property type="entry name" value="CBB3-TYPE CYTOCHROME C OXIDASE SUBUNIT FIXP"/>
    <property type="match status" value="1"/>
</dbReference>
<keyword evidence="10" id="KW-1185">Reference proteome</keyword>
<feature type="domain" description="Cytochrome c" evidence="8">
    <location>
        <begin position="201"/>
        <end position="280"/>
    </location>
</feature>
<protein>
    <submittedName>
        <fullName evidence="9">C-type cytochrome</fullName>
    </submittedName>
</protein>
<feature type="signal peptide" evidence="7">
    <location>
        <begin position="1"/>
        <end position="31"/>
    </location>
</feature>
<feature type="region of interest" description="Disordered" evidence="5">
    <location>
        <begin position="280"/>
        <end position="304"/>
    </location>
</feature>
<proteinExistence type="predicted"/>
<dbReference type="PANTHER" id="PTHR33751:SF1">
    <property type="entry name" value="CBB3-TYPE CYTOCHROME C OXIDASE SUBUNIT FIXP"/>
    <property type="match status" value="1"/>
</dbReference>
<dbReference type="InterPro" id="IPR050597">
    <property type="entry name" value="Cytochrome_c_Oxidase_Subunit"/>
</dbReference>
<evidence type="ECO:0000256" key="4">
    <source>
        <dbReference type="PROSITE-ProRule" id="PRU00433"/>
    </source>
</evidence>
<dbReference type="InterPro" id="IPR036909">
    <property type="entry name" value="Cyt_c-like_dom_sf"/>
</dbReference>